<dbReference type="Pfam" id="PF11583">
    <property type="entry name" value="AurF"/>
    <property type="match status" value="1"/>
</dbReference>
<organism evidence="2 3">
    <name type="scientific">Tistrella mobilis</name>
    <dbReference type="NCBI Taxonomy" id="171437"/>
    <lineage>
        <taxon>Bacteria</taxon>
        <taxon>Pseudomonadati</taxon>
        <taxon>Pseudomonadota</taxon>
        <taxon>Alphaproteobacteria</taxon>
        <taxon>Geminicoccales</taxon>
        <taxon>Geminicoccaceae</taxon>
        <taxon>Tistrella</taxon>
    </lineage>
</organism>
<dbReference type="RefSeq" id="WP_062763624.1">
    <property type="nucleotide sequence ID" value="NZ_CP121045.1"/>
</dbReference>
<comment type="caution">
    <text evidence="2">The sequence shown here is derived from an EMBL/GenBank/DDBJ whole genome shotgun (WGS) entry which is preliminary data.</text>
</comment>
<dbReference type="InterPro" id="IPR012348">
    <property type="entry name" value="RNR-like"/>
</dbReference>
<dbReference type="GeneID" id="97242951"/>
<sequence>MTTMSAPAIATGGTDAAHQHEQSEVKALLQRIGDGWIKRAKVRRDAVDLAFDPARPDFLEELLPFHAHPLYQRLAPELKSKILSAGWIIYNEKTVAIESAIVSPSCYDALDGRIPGLTDETSRQIVCETLVDEAYHLLLVANANRLTRARRGLEDLKIPSFNLVTMMNREKSLQSEDWQKILVHLATSVVSEIFVSDYLHQLSDCAEIQPMNMATVAAHRHDELAHSKIFTLMTKTFYPALNPREQAFFASVLPKPIEWFADLELDIWSSVLEQLRVPGAATIIADCRPLNAAARERLDYTGIVGLSHEVGILSTDAGRNSFAAQGIAI</sequence>
<protein>
    <recommendedName>
        <fullName evidence="4">Diiron oxygenase</fullName>
    </recommendedName>
</protein>
<dbReference type="OrthoDB" id="581579at2"/>
<evidence type="ECO:0000313" key="2">
    <source>
        <dbReference type="EMBL" id="KYO53462.1"/>
    </source>
</evidence>
<dbReference type="EMBL" id="LPZR01000113">
    <property type="protein sequence ID" value="KYO53462.1"/>
    <property type="molecule type" value="Genomic_DNA"/>
</dbReference>
<dbReference type="AlphaFoldDB" id="A0A162L5X6"/>
<feature type="region of interest" description="Disordered" evidence="1">
    <location>
        <begin position="1"/>
        <end position="20"/>
    </location>
</feature>
<gene>
    <name evidence="2" type="ORF">AUP44_03710</name>
</gene>
<dbReference type="Gene3D" id="1.10.620.20">
    <property type="entry name" value="Ribonucleotide Reductase, subunit A"/>
    <property type="match status" value="1"/>
</dbReference>
<reference evidence="2 3" key="1">
    <citation type="submission" date="2015-12" db="EMBL/GenBank/DDBJ databases">
        <title>Genome sequence of Tistrella mobilis MCCC 1A02139.</title>
        <authorList>
            <person name="Lu L."/>
            <person name="Lai Q."/>
            <person name="Shao Z."/>
            <person name="Qian P."/>
        </authorList>
    </citation>
    <scope>NUCLEOTIDE SEQUENCE [LARGE SCALE GENOMIC DNA]</scope>
    <source>
        <strain evidence="2 3">MCCC 1A02139</strain>
    </source>
</reference>
<evidence type="ECO:0000256" key="1">
    <source>
        <dbReference type="SAM" id="MobiDB-lite"/>
    </source>
</evidence>
<dbReference type="InterPro" id="IPR025859">
    <property type="entry name" value="AurF/CmlI"/>
</dbReference>
<name>A0A162L5X6_9PROT</name>
<evidence type="ECO:0008006" key="4">
    <source>
        <dbReference type="Google" id="ProtNLM"/>
    </source>
</evidence>
<accession>A0A162L5X6</accession>
<evidence type="ECO:0000313" key="3">
    <source>
        <dbReference type="Proteomes" id="UP000075787"/>
    </source>
</evidence>
<dbReference type="GO" id="GO:0016491">
    <property type="term" value="F:oxidoreductase activity"/>
    <property type="evidence" value="ECO:0007669"/>
    <property type="project" value="InterPro"/>
</dbReference>
<proteinExistence type="predicted"/>
<dbReference type="Proteomes" id="UP000075787">
    <property type="component" value="Unassembled WGS sequence"/>
</dbReference>